<organism evidence="3 4">
    <name type="scientific">Choanephora cucurbitarum</name>
    <dbReference type="NCBI Taxonomy" id="101091"/>
    <lineage>
        <taxon>Eukaryota</taxon>
        <taxon>Fungi</taxon>
        <taxon>Fungi incertae sedis</taxon>
        <taxon>Mucoromycota</taxon>
        <taxon>Mucoromycotina</taxon>
        <taxon>Mucoromycetes</taxon>
        <taxon>Mucorales</taxon>
        <taxon>Mucorineae</taxon>
        <taxon>Choanephoraceae</taxon>
        <taxon>Choanephoroideae</taxon>
        <taxon>Choanephora</taxon>
    </lineage>
</organism>
<dbReference type="InParanoid" id="A0A1C7N346"/>
<sequence length="335" mass="38728">MAITKNTRSKSMNVDWNNDGVKGKRSSQQVILDWISDDGNYSRLKRIGAKENTKTSCYKEIVNTLVAEGITWRTVKNVKSFMKNLEDSYQNAIDLKNSTEIMRSHKEEEGLSQQECSNRMMNDLGFANHCLAGKILETCPHYEILHSVMASQPGTTAFYLSSSTDNDDVAEIIDQATNRRKKAAQQKTRSIKDDQDDMKQLADDDEGDAPSNYKTTNAASAARNKRQKGDLDSMLFEGLQRSEVLYMERTEMERASRKNEYQLKLAQDNKRLEVEKERWEREFELKVNQARFQQEHHRRELRIKEAHAQAEYVKMMFSLGKTPEQVVKAVQDFFK</sequence>
<dbReference type="PANTHER" id="PTHR33324">
    <property type="entry name" value="EXPRESSED PROTEIN"/>
    <property type="match status" value="1"/>
</dbReference>
<evidence type="ECO:0000256" key="2">
    <source>
        <dbReference type="SAM" id="MobiDB-lite"/>
    </source>
</evidence>
<feature type="region of interest" description="Disordered" evidence="2">
    <location>
        <begin position="1"/>
        <end position="20"/>
    </location>
</feature>
<accession>A0A1C7N346</accession>
<evidence type="ECO:0000313" key="3">
    <source>
        <dbReference type="EMBL" id="OBZ83428.1"/>
    </source>
</evidence>
<dbReference type="EMBL" id="LUGH01000665">
    <property type="protein sequence ID" value="OBZ83428.1"/>
    <property type="molecule type" value="Genomic_DNA"/>
</dbReference>
<name>A0A1C7N346_9FUNG</name>
<keyword evidence="1" id="KW-0175">Coiled coil</keyword>
<evidence type="ECO:0000256" key="1">
    <source>
        <dbReference type="SAM" id="Coils"/>
    </source>
</evidence>
<feature type="compositionally biased region" description="Polar residues" evidence="2">
    <location>
        <begin position="1"/>
        <end position="16"/>
    </location>
</feature>
<dbReference type="OrthoDB" id="2157595at2759"/>
<keyword evidence="4" id="KW-1185">Reference proteome</keyword>
<dbReference type="Proteomes" id="UP000093000">
    <property type="component" value="Unassembled WGS sequence"/>
</dbReference>
<gene>
    <name evidence="3" type="ORF">A0J61_08520</name>
</gene>
<dbReference type="AlphaFoldDB" id="A0A1C7N346"/>
<reference evidence="3 4" key="1">
    <citation type="submission" date="2016-03" db="EMBL/GenBank/DDBJ databases">
        <title>Choanephora cucurbitarum.</title>
        <authorList>
            <person name="Min B."/>
            <person name="Park H."/>
            <person name="Park J.-H."/>
            <person name="Shin H.-D."/>
            <person name="Choi I.-G."/>
        </authorList>
    </citation>
    <scope>NUCLEOTIDE SEQUENCE [LARGE SCALE GENOMIC DNA]</scope>
    <source>
        <strain evidence="3 4">KUS-F28377</strain>
    </source>
</reference>
<protein>
    <submittedName>
        <fullName evidence="3">Uncharacterized protein</fullName>
    </submittedName>
</protein>
<comment type="caution">
    <text evidence="3">The sequence shown here is derived from an EMBL/GenBank/DDBJ whole genome shotgun (WGS) entry which is preliminary data.</text>
</comment>
<feature type="region of interest" description="Disordered" evidence="2">
    <location>
        <begin position="177"/>
        <end position="227"/>
    </location>
</feature>
<feature type="compositionally biased region" description="Basic and acidic residues" evidence="2">
    <location>
        <begin position="190"/>
        <end position="202"/>
    </location>
</feature>
<dbReference type="PANTHER" id="PTHR33324:SF2">
    <property type="entry name" value="MYB_SANT-LIKE DNA-BINDING DOMAIN-CONTAINING PROTEIN"/>
    <property type="match status" value="1"/>
</dbReference>
<evidence type="ECO:0000313" key="4">
    <source>
        <dbReference type="Proteomes" id="UP000093000"/>
    </source>
</evidence>
<proteinExistence type="predicted"/>
<feature type="coiled-coil region" evidence="1">
    <location>
        <begin position="258"/>
        <end position="289"/>
    </location>
</feature>